<dbReference type="RefSeq" id="WP_146507253.1">
    <property type="nucleotide sequence ID" value="NZ_SIHI01000001.1"/>
</dbReference>
<reference evidence="6 7" key="1">
    <citation type="submission" date="2019-02" db="EMBL/GenBank/DDBJ databases">
        <title>Deep-cultivation of Planctomycetes and their phenomic and genomic characterization uncovers novel biology.</title>
        <authorList>
            <person name="Wiegand S."/>
            <person name="Jogler M."/>
            <person name="Boedeker C."/>
            <person name="Pinto D."/>
            <person name="Vollmers J."/>
            <person name="Rivas-Marin E."/>
            <person name="Kohn T."/>
            <person name="Peeters S.H."/>
            <person name="Heuer A."/>
            <person name="Rast P."/>
            <person name="Oberbeckmann S."/>
            <person name="Bunk B."/>
            <person name="Jeske O."/>
            <person name="Meyerdierks A."/>
            <person name="Storesund J.E."/>
            <person name="Kallscheuer N."/>
            <person name="Luecker S."/>
            <person name="Lage O.M."/>
            <person name="Pohl T."/>
            <person name="Merkel B.J."/>
            <person name="Hornburger P."/>
            <person name="Mueller R.-W."/>
            <person name="Bruemmer F."/>
            <person name="Labrenz M."/>
            <person name="Spormann A.M."/>
            <person name="Op Den Camp H."/>
            <person name="Overmann J."/>
            <person name="Amann R."/>
            <person name="Jetten M.S.M."/>
            <person name="Mascher T."/>
            <person name="Medema M.H."/>
            <person name="Devos D.P."/>
            <person name="Kaster A.-K."/>
            <person name="Ovreas L."/>
            <person name="Rohde M."/>
            <person name="Galperin M.Y."/>
            <person name="Jogler C."/>
        </authorList>
    </citation>
    <scope>NUCLEOTIDE SEQUENCE [LARGE SCALE GENOMIC DNA]</scope>
    <source>
        <strain evidence="6 7">KOR42</strain>
    </source>
</reference>
<protein>
    <recommendedName>
        <fullName evidence="3">GTP cyclohydrolase 1 type 2 homolog</fullName>
    </recommendedName>
</protein>
<dbReference type="FunFam" id="3.40.1390.30:FF:000001">
    <property type="entry name" value="GTP cyclohydrolase 1 type 2"/>
    <property type="match status" value="1"/>
</dbReference>
<evidence type="ECO:0000256" key="3">
    <source>
        <dbReference type="ARBA" id="ARBA00022112"/>
    </source>
</evidence>
<dbReference type="SUPFAM" id="SSF102705">
    <property type="entry name" value="NIF3 (NGG1p interacting factor 3)-like"/>
    <property type="match status" value="1"/>
</dbReference>
<dbReference type="NCBIfam" id="TIGR00486">
    <property type="entry name" value="YbgI_SA1388"/>
    <property type="match status" value="1"/>
</dbReference>
<feature type="binding site" evidence="5">
    <location>
        <position position="66"/>
    </location>
    <ligand>
        <name>a divalent metal cation</name>
        <dbReference type="ChEBI" id="CHEBI:60240"/>
        <label>1</label>
    </ligand>
</feature>
<dbReference type="GO" id="GO:0016787">
    <property type="term" value="F:hydrolase activity"/>
    <property type="evidence" value="ECO:0007669"/>
    <property type="project" value="UniProtKB-KW"/>
</dbReference>
<evidence type="ECO:0000256" key="5">
    <source>
        <dbReference type="PIRSR" id="PIRSR602678-1"/>
    </source>
</evidence>
<feature type="binding site" evidence="5">
    <location>
        <position position="67"/>
    </location>
    <ligand>
        <name>a divalent metal cation</name>
        <dbReference type="ChEBI" id="CHEBI:60240"/>
        <label>1</label>
    </ligand>
</feature>
<name>A0A5C5X3I7_9PLAN</name>
<keyword evidence="4 5" id="KW-0479">Metal-binding</keyword>
<dbReference type="EMBL" id="SIHI01000001">
    <property type="protein sequence ID" value="TWT57420.1"/>
    <property type="molecule type" value="Genomic_DNA"/>
</dbReference>
<dbReference type="InterPro" id="IPR036069">
    <property type="entry name" value="DUF34/NIF3_sf"/>
</dbReference>
<feature type="binding site" evidence="5">
    <location>
        <position position="234"/>
    </location>
    <ligand>
        <name>a divalent metal cation</name>
        <dbReference type="ChEBI" id="CHEBI:60240"/>
        <label>1</label>
    </ligand>
</feature>
<keyword evidence="7" id="KW-1185">Reference proteome</keyword>
<organism evidence="6 7">
    <name type="scientific">Thalassoglobus neptunius</name>
    <dbReference type="NCBI Taxonomy" id="1938619"/>
    <lineage>
        <taxon>Bacteria</taxon>
        <taxon>Pseudomonadati</taxon>
        <taxon>Planctomycetota</taxon>
        <taxon>Planctomycetia</taxon>
        <taxon>Planctomycetales</taxon>
        <taxon>Planctomycetaceae</taxon>
        <taxon>Thalassoglobus</taxon>
    </lineage>
</organism>
<comment type="subunit">
    <text evidence="2">Homohexamer.</text>
</comment>
<dbReference type="Pfam" id="PF01784">
    <property type="entry name" value="DUF34_NIF3"/>
    <property type="match status" value="1"/>
</dbReference>
<proteinExistence type="inferred from homology"/>
<comment type="similarity">
    <text evidence="1">Belongs to the GTP cyclohydrolase I type 2/NIF3 family.</text>
</comment>
<dbReference type="Proteomes" id="UP000317243">
    <property type="component" value="Unassembled WGS sequence"/>
</dbReference>
<gene>
    <name evidence="6" type="ORF">KOR42_07810</name>
</gene>
<comment type="caution">
    <text evidence="6">The sequence shown here is derived from an EMBL/GenBank/DDBJ whole genome shotgun (WGS) entry which is preliminary data.</text>
</comment>
<dbReference type="PANTHER" id="PTHR13799:SF14">
    <property type="entry name" value="GTP CYCLOHYDROLASE 1 TYPE 2 HOMOLOG"/>
    <property type="match status" value="1"/>
</dbReference>
<evidence type="ECO:0000313" key="7">
    <source>
        <dbReference type="Proteomes" id="UP000317243"/>
    </source>
</evidence>
<evidence type="ECO:0000313" key="6">
    <source>
        <dbReference type="EMBL" id="TWT57420.1"/>
    </source>
</evidence>
<evidence type="ECO:0000256" key="4">
    <source>
        <dbReference type="ARBA" id="ARBA00022723"/>
    </source>
</evidence>
<evidence type="ECO:0000256" key="1">
    <source>
        <dbReference type="ARBA" id="ARBA00006964"/>
    </source>
</evidence>
<sequence>MAYSLKTLTNSLEAFAPLDLGEEWDNIGLLVGDPESSIETVLTCLTLTPDVAEEAIRLKADLIVSHHPVLFRSVKKLTTETHEGRMLLELIANKVAIYSPHTAFDSAKSGINQQLAESFGLAEIQPLRKMQDIPSNSAAIGSGRWGLLIESMTAGQFLDRVRKALKVENLQYTGDLNQLVESVAVACGSAGEFLRDANQLGCDLFLTGEARFHSCFEARELGVFMVLAGHYATERPAVETLAETLSKKFPDLQCRPSEIETDPVQWSLG</sequence>
<dbReference type="AlphaFoldDB" id="A0A5C5X3I7"/>
<dbReference type="Gene3D" id="3.40.1390.30">
    <property type="entry name" value="NIF3 (NGG1p interacting factor 3)-like"/>
    <property type="match status" value="2"/>
</dbReference>
<feature type="binding site" evidence="5">
    <location>
        <position position="105"/>
    </location>
    <ligand>
        <name>a divalent metal cation</name>
        <dbReference type="ChEBI" id="CHEBI:60240"/>
        <label>1</label>
    </ligand>
</feature>
<dbReference type="GO" id="GO:0046872">
    <property type="term" value="F:metal ion binding"/>
    <property type="evidence" value="ECO:0007669"/>
    <property type="project" value="UniProtKB-KW"/>
</dbReference>
<dbReference type="InterPro" id="IPR002678">
    <property type="entry name" value="DUF34/NIF3"/>
</dbReference>
<evidence type="ECO:0000256" key="2">
    <source>
        <dbReference type="ARBA" id="ARBA00011643"/>
    </source>
</evidence>
<dbReference type="OrthoDB" id="9792792at2"/>
<feature type="binding site" evidence="5">
    <location>
        <position position="230"/>
    </location>
    <ligand>
        <name>a divalent metal cation</name>
        <dbReference type="ChEBI" id="CHEBI:60240"/>
        <label>1</label>
    </ligand>
</feature>
<keyword evidence="6" id="KW-0378">Hydrolase</keyword>
<accession>A0A5C5X3I7</accession>
<dbReference type="PANTHER" id="PTHR13799">
    <property type="entry name" value="NGG1 INTERACTING FACTOR 3"/>
    <property type="match status" value="1"/>
</dbReference>
<dbReference type="GO" id="GO:0005737">
    <property type="term" value="C:cytoplasm"/>
    <property type="evidence" value="ECO:0007669"/>
    <property type="project" value="TreeGrafter"/>
</dbReference>